<name>A0A2G5HIK5_CERBT</name>
<evidence type="ECO:0000313" key="5">
    <source>
        <dbReference type="Proteomes" id="UP001302367"/>
    </source>
</evidence>
<organism evidence="2 4">
    <name type="scientific">Cercospora beticola</name>
    <name type="common">Sugarbeet leaf spot fungus</name>
    <dbReference type="NCBI Taxonomy" id="122368"/>
    <lineage>
        <taxon>Eukaryota</taxon>
        <taxon>Fungi</taxon>
        <taxon>Dikarya</taxon>
        <taxon>Ascomycota</taxon>
        <taxon>Pezizomycotina</taxon>
        <taxon>Dothideomycetes</taxon>
        <taxon>Dothideomycetidae</taxon>
        <taxon>Mycosphaerellales</taxon>
        <taxon>Mycosphaerellaceae</taxon>
        <taxon>Cercospora</taxon>
    </lineage>
</organism>
<accession>A0A2G5HIK5</accession>
<keyword evidence="5" id="KW-1185">Reference proteome</keyword>
<dbReference type="EMBL" id="LKMD01000106">
    <property type="protein sequence ID" value="PIA92359.1"/>
    <property type="molecule type" value="Genomic_DNA"/>
</dbReference>
<dbReference type="AlphaFoldDB" id="A0A2G5HIK5"/>
<dbReference type="EMBL" id="CP134190">
    <property type="protein sequence ID" value="WPB05672.1"/>
    <property type="molecule type" value="Genomic_DNA"/>
</dbReference>
<proteinExistence type="predicted"/>
<evidence type="ECO:0000313" key="3">
    <source>
        <dbReference type="EMBL" id="WPB05672.1"/>
    </source>
</evidence>
<feature type="region of interest" description="Disordered" evidence="1">
    <location>
        <begin position="1"/>
        <end position="35"/>
    </location>
</feature>
<reference evidence="3 5" key="2">
    <citation type="submission" date="2023-09" db="EMBL/GenBank/DDBJ databases">
        <title>Complete-Gapless Cercospora beticola genome.</title>
        <authorList>
            <person name="Wyatt N.A."/>
            <person name="Spanner R.E."/>
            <person name="Bolton M.D."/>
        </authorList>
    </citation>
    <scope>NUCLEOTIDE SEQUENCE [LARGE SCALE GENOMIC DNA]</scope>
    <source>
        <strain evidence="3">Cb09-40</strain>
    </source>
</reference>
<evidence type="ECO:0000313" key="2">
    <source>
        <dbReference type="EMBL" id="PIA92359.1"/>
    </source>
</evidence>
<dbReference type="Proteomes" id="UP001302367">
    <property type="component" value="Chromosome 7"/>
</dbReference>
<evidence type="ECO:0000256" key="1">
    <source>
        <dbReference type="SAM" id="MobiDB-lite"/>
    </source>
</evidence>
<gene>
    <name evidence="2" type="ORF">CB0940_09977</name>
    <name evidence="3" type="ORF">RHO25_010326</name>
</gene>
<reference evidence="2 4" key="1">
    <citation type="submission" date="2015-10" db="EMBL/GenBank/DDBJ databases">
        <title>The cercosporin biosynthetic gene cluster was horizontally transferred to several fungal lineages and shown to be expanded in Cercospora beticola based on microsynteny with recipient genomes.</title>
        <authorList>
            <person name="De Jonge R."/>
            <person name="Ebert M.K."/>
            <person name="Suttle J.C."/>
            <person name="Jurick Ii W.M."/>
            <person name="Secor G.A."/>
            <person name="Thomma B.P."/>
            <person name="Van De Peer Y."/>
            <person name="Bolton M.D."/>
        </authorList>
    </citation>
    <scope>NUCLEOTIDE SEQUENCE [LARGE SCALE GENOMIC DNA]</scope>
    <source>
        <strain evidence="2 4">09-40</strain>
    </source>
</reference>
<protein>
    <submittedName>
        <fullName evidence="2">Uncharacterized protein</fullName>
    </submittedName>
</protein>
<dbReference type="Proteomes" id="UP000230605">
    <property type="component" value="Chromosome 7"/>
</dbReference>
<evidence type="ECO:0000313" key="4">
    <source>
        <dbReference type="Proteomes" id="UP000230605"/>
    </source>
</evidence>
<sequence>MPPQRTIRASGKAKARDGIFGQQYFKKPPRADHSGTLRDVEFESANNARPSASTALIPSPTDSALAVEDCEICEQHASQACRHDEMAGDSNDLREILDSGRAYRVSTDLKLADTQTTSRDIFTYSTASSVNLQDGIKELQQLVGQIAVVSERTNHIEETVDGDYGVGQIWGIVDDIQERIVVLDNEVAREALLEDAIDAVQIVEGKLDSLQADLAVDRDVLAARIAQLEVRMVQLIHLLQPGTPLARLPF</sequence>